<dbReference type="GO" id="GO:0008094">
    <property type="term" value="F:ATP-dependent activity, acting on DNA"/>
    <property type="evidence" value="ECO:0007669"/>
    <property type="project" value="TreeGrafter"/>
</dbReference>
<dbReference type="PANTHER" id="PTHR45626">
    <property type="entry name" value="TRANSCRIPTION TERMINATION FACTOR 2-RELATED"/>
    <property type="match status" value="1"/>
</dbReference>
<dbReference type="InterPro" id="IPR014001">
    <property type="entry name" value="Helicase_ATP-bd"/>
</dbReference>
<dbReference type="PROSITE" id="PS51194">
    <property type="entry name" value="HELICASE_CTER"/>
    <property type="match status" value="1"/>
</dbReference>
<dbReference type="InterPro" id="IPR050628">
    <property type="entry name" value="SNF2_RAD54_helicase_TF"/>
</dbReference>
<organism evidence="5 6">
    <name type="scientific">[Candida] subhashii</name>
    <dbReference type="NCBI Taxonomy" id="561895"/>
    <lineage>
        <taxon>Eukaryota</taxon>
        <taxon>Fungi</taxon>
        <taxon>Dikarya</taxon>
        <taxon>Ascomycota</taxon>
        <taxon>Saccharomycotina</taxon>
        <taxon>Pichiomycetes</taxon>
        <taxon>Debaryomycetaceae</taxon>
        <taxon>Spathaspora</taxon>
    </lineage>
</organism>
<reference evidence="5 6" key="1">
    <citation type="journal article" date="2021" name="DNA Res.">
        <title>Genome analysis of Candida subhashii reveals its hybrid nature and dual mitochondrial genome conformations.</title>
        <authorList>
            <person name="Mixao V."/>
            <person name="Hegedusova E."/>
            <person name="Saus E."/>
            <person name="Pryszcz L.P."/>
            <person name="Cillingova A."/>
            <person name="Nosek J."/>
            <person name="Gabaldon T."/>
        </authorList>
    </citation>
    <scope>NUCLEOTIDE SEQUENCE [LARGE SCALE GENOMIC DNA]</scope>
    <source>
        <strain evidence="5 6">CBS 10753</strain>
    </source>
</reference>
<dbReference type="InterPro" id="IPR000330">
    <property type="entry name" value="SNF2_N"/>
</dbReference>
<dbReference type="PANTHER" id="PTHR45626:SF51">
    <property type="entry name" value="SNF2-RELATED DOMAIN-CONTAINING PROTEIN"/>
    <property type="match status" value="1"/>
</dbReference>
<dbReference type="Pfam" id="PF00176">
    <property type="entry name" value="SNF2-rel_dom"/>
    <property type="match status" value="1"/>
</dbReference>
<evidence type="ECO:0000256" key="3">
    <source>
        <dbReference type="ARBA" id="ARBA00022840"/>
    </source>
</evidence>
<evidence type="ECO:0000259" key="4">
    <source>
        <dbReference type="PROSITE" id="PS51194"/>
    </source>
</evidence>
<dbReference type="GO" id="GO:0005524">
    <property type="term" value="F:ATP binding"/>
    <property type="evidence" value="ECO:0007669"/>
    <property type="project" value="UniProtKB-KW"/>
</dbReference>
<dbReference type="EMBL" id="JAGSYN010000123">
    <property type="protein sequence ID" value="KAG7663680.1"/>
    <property type="molecule type" value="Genomic_DNA"/>
</dbReference>
<proteinExistence type="predicted"/>
<keyword evidence="1" id="KW-0547">Nucleotide-binding</keyword>
<name>A0A8J5UXK0_9ASCO</name>
<keyword evidence="3" id="KW-0067">ATP-binding</keyword>
<dbReference type="AlphaFoldDB" id="A0A8J5UXK0"/>
<dbReference type="Pfam" id="PF00271">
    <property type="entry name" value="Helicase_C"/>
    <property type="match status" value="1"/>
</dbReference>
<dbReference type="RefSeq" id="XP_049263912.1">
    <property type="nucleotide sequence ID" value="XM_049406585.1"/>
</dbReference>
<feature type="domain" description="Helicase C-terminal" evidence="4">
    <location>
        <begin position="983"/>
        <end position="1129"/>
    </location>
</feature>
<dbReference type="InterPro" id="IPR001650">
    <property type="entry name" value="Helicase_C-like"/>
</dbReference>
<dbReference type="GO" id="GO:0016787">
    <property type="term" value="F:hydrolase activity"/>
    <property type="evidence" value="ECO:0007669"/>
    <property type="project" value="UniProtKB-KW"/>
</dbReference>
<dbReference type="GO" id="GO:0006281">
    <property type="term" value="P:DNA repair"/>
    <property type="evidence" value="ECO:0007669"/>
    <property type="project" value="TreeGrafter"/>
</dbReference>
<dbReference type="GO" id="GO:0005634">
    <property type="term" value="C:nucleus"/>
    <property type="evidence" value="ECO:0007669"/>
    <property type="project" value="TreeGrafter"/>
</dbReference>
<accession>A0A8J5UXK0</accession>
<keyword evidence="6" id="KW-1185">Reference proteome</keyword>
<dbReference type="InterPro" id="IPR049730">
    <property type="entry name" value="SNF2/RAD54-like_C"/>
</dbReference>
<evidence type="ECO:0000313" key="6">
    <source>
        <dbReference type="Proteomes" id="UP000694255"/>
    </source>
</evidence>
<evidence type="ECO:0000256" key="2">
    <source>
        <dbReference type="ARBA" id="ARBA00022801"/>
    </source>
</evidence>
<sequence>MPFSLSNYQKAIEISNDLRRLIPVGCLNFYDLPLSMTDLYGIHSPDGWKWFDIDFFVHICQGKVNKIILYLQFLIDFQFFKATFKIFSLKEDREIKICKVRLYAIPKDIDGARYINDWRSERPKKFNIDKNYRTFFEIILRYIDFSKSGWNMDTIVPIDEFLSNPIVLFHHTKESAMMKPNIDEFNYIVNRWKNNSYVTFCESKSNETSFGKTIRNIYNSIPSPHLSGHKISERGNINSLNPEVQLSALSQSLKAGTLVTITGVKSTLYPFQIRSVASMLERETKPEMSLIPNLIKLKSPLGNSDYYFDLTNKLICSKPEMLSLPRGGILAENMGSGKTLICLALVCLSKYEFSKITDELLLEGGSVPTNIEGMKIEEEATMHCSYVKPLRTICQQTVVQNSLPWKHFASDLPESVSDSLTSQPGYFRVTTEKFTGGLSKRRGRSSRTNQIPQTRKLYLCNTTIIIIPDNLFAQWNTEIKKHIGQEYLQILFISNYFKTPIEASTKTYTKSLPQDPTELVKYDLVVLSSSCLTKEDMEDNPVMQLYWKRVIIDEGHSVNSKTSRMSSLSKYLFAERKWVVSGTPTSGLTHLYMDEEEKAHQNRYVIKSKFDEKEDLIKLGTIIGNFLKIEPFATFPRKWSSMIIKPLLQNVYGSELTLSNLLNEIMIRHNPRDIERDLKLPQLHHSAVFLKPSYHNIISVNLFTAVLAVNAVTSERTDIDYMFHPANRQQLRKLITNLQRATFHWTGFKQEDVETLIHICLTSLKRQEEKGSYSDVDVQLLNRAMKAANMALKNRQWRTSSLLHEMNYYVSGLPESIARVLVTGKIENQEISVFGAPHLLSLQEFWYKNRYDNETRLSEKLESVAKTFWDNYWKQTVKRNSERFKKQDQTQDFETKINSTASSIQGENTQHVKSEDIKETFSVSRRHKLQDEHSLKKDVALEVSKLDRFDHSTATDISSFEKIRQARILGTASSKLSYLASRLLEHQRMSVKSLVFFEFEDTAYYLTELLDILGINYILYATFISPTIRAKNLVEFSNHDNESLGGITLIMDIRLAAHGLTIISATHVYFISPIWHQSIEAQAIKRAHRIGQTREVYVETLILEGTLEEEIYKKRGLDQEDDNKERFAIDNTGIQEYVMRHEFLDMDDNMAQYSSFKAPSLVKESIIKDSVDEYSLLRHSSHVDDHGNRSWDVFLFSEESLKKLNQIQGIRVRDAATSQEFIQQIVNTEERPRKRLIVPDSRVQSNKRVRF</sequence>
<evidence type="ECO:0000256" key="1">
    <source>
        <dbReference type="ARBA" id="ARBA00022741"/>
    </source>
</evidence>
<keyword evidence="2" id="KW-0378">Hydrolase</keyword>
<protein>
    <recommendedName>
        <fullName evidence="4">Helicase C-terminal domain-containing protein</fullName>
    </recommendedName>
</protein>
<dbReference type="SMART" id="SM00487">
    <property type="entry name" value="DEXDc"/>
    <property type="match status" value="1"/>
</dbReference>
<comment type="caution">
    <text evidence="5">The sequence shown here is derived from an EMBL/GenBank/DDBJ whole genome shotgun (WGS) entry which is preliminary data.</text>
</comment>
<dbReference type="Proteomes" id="UP000694255">
    <property type="component" value="Unassembled WGS sequence"/>
</dbReference>
<dbReference type="OrthoDB" id="2801544at2759"/>
<dbReference type="GeneID" id="73469597"/>
<gene>
    <name evidence="5" type="ORF">J8A68_002796</name>
</gene>
<dbReference type="CDD" id="cd18793">
    <property type="entry name" value="SF2_C_SNF"/>
    <property type="match status" value="1"/>
</dbReference>
<evidence type="ECO:0000313" key="5">
    <source>
        <dbReference type="EMBL" id="KAG7663680.1"/>
    </source>
</evidence>